<feature type="binding site" evidence="7">
    <location>
        <position position="121"/>
    </location>
    <ligand>
        <name>Zn(2+)</name>
        <dbReference type="ChEBI" id="CHEBI:29105"/>
        <note>catalytic</note>
    </ligand>
</feature>
<evidence type="ECO:0000313" key="10">
    <source>
        <dbReference type="EMBL" id="KAF7635383.1"/>
    </source>
</evidence>
<dbReference type="AlphaFoldDB" id="A0A8S9ZQA0"/>
<keyword evidence="5 7" id="KW-0482">Metalloprotease</keyword>
<dbReference type="InterPro" id="IPR024079">
    <property type="entry name" value="MetalloPept_cat_dom_sf"/>
</dbReference>
<dbReference type="GO" id="GO:0004222">
    <property type="term" value="F:metalloendopeptidase activity"/>
    <property type="evidence" value="ECO:0007669"/>
    <property type="project" value="UniProtKB-UniRule"/>
</dbReference>
<dbReference type="InterPro" id="IPR001506">
    <property type="entry name" value="Peptidase_M12A"/>
</dbReference>
<dbReference type="OrthoDB" id="6378004at2759"/>
<dbReference type="PANTHER" id="PTHR10127">
    <property type="entry name" value="DISCOIDIN, CUB, EGF, LAMININ , AND ZINC METALLOPROTEASE DOMAIN CONTAINING"/>
    <property type="match status" value="1"/>
</dbReference>
<gene>
    <name evidence="10" type="ORF">Mgra_00005203</name>
</gene>
<evidence type="ECO:0000256" key="3">
    <source>
        <dbReference type="ARBA" id="ARBA00022801"/>
    </source>
</evidence>
<feature type="binding site" evidence="7">
    <location>
        <position position="117"/>
    </location>
    <ligand>
        <name>Zn(2+)</name>
        <dbReference type="ChEBI" id="CHEBI:29105"/>
        <note>catalytic</note>
    </ligand>
</feature>
<organism evidence="10 11">
    <name type="scientific">Meloidogyne graminicola</name>
    <dbReference type="NCBI Taxonomy" id="189291"/>
    <lineage>
        <taxon>Eukaryota</taxon>
        <taxon>Metazoa</taxon>
        <taxon>Ecdysozoa</taxon>
        <taxon>Nematoda</taxon>
        <taxon>Chromadorea</taxon>
        <taxon>Rhabditida</taxon>
        <taxon>Tylenchina</taxon>
        <taxon>Tylenchomorpha</taxon>
        <taxon>Tylenchoidea</taxon>
        <taxon>Meloidogynidae</taxon>
        <taxon>Meloidogyninae</taxon>
        <taxon>Meloidogyne</taxon>
    </lineage>
</organism>
<comment type="caution">
    <text evidence="10">The sequence shown here is derived from an EMBL/GenBank/DDBJ whole genome shotgun (WGS) entry which is preliminary data.</text>
</comment>
<keyword evidence="6" id="KW-1015">Disulfide bond</keyword>
<protein>
    <recommendedName>
        <fullName evidence="8">Metalloendopeptidase</fullName>
        <ecNumber evidence="8">3.4.24.-</ecNumber>
    </recommendedName>
</protein>
<dbReference type="PROSITE" id="PS51864">
    <property type="entry name" value="ASTACIN"/>
    <property type="match status" value="1"/>
</dbReference>
<sequence length="183" mass="21855">MKIWNNLKFFDQKTKKVKFIIPYKVLSKYDKKVFKTVLNAMDLISKRTCVTFTNIDNNNKYKGKDYLAIVNEPGCHSVIGRNLGKNVLHLELGPKMFSLKTGLWVRKTCVKHRIVLHELFHLLGVFHEHQRSDRDKYIEIFEKNIREDKKINFIKIKNDETWGLPYNYDSIMNYRENIFNLIL</sequence>
<dbReference type="InterPro" id="IPR006026">
    <property type="entry name" value="Peptidase_Metallo"/>
</dbReference>
<dbReference type="SUPFAM" id="SSF55486">
    <property type="entry name" value="Metalloproteases ('zincins'), catalytic domain"/>
    <property type="match status" value="1"/>
</dbReference>
<dbReference type="Proteomes" id="UP000605970">
    <property type="component" value="Unassembled WGS sequence"/>
</dbReference>
<feature type="active site" evidence="7">
    <location>
        <position position="118"/>
    </location>
</feature>
<keyword evidence="11" id="KW-1185">Reference proteome</keyword>
<evidence type="ECO:0000259" key="9">
    <source>
        <dbReference type="PROSITE" id="PS51864"/>
    </source>
</evidence>
<name>A0A8S9ZQA0_9BILA</name>
<proteinExistence type="predicted"/>
<dbReference type="Gene3D" id="3.40.390.10">
    <property type="entry name" value="Collagenase (Catalytic Domain)"/>
    <property type="match status" value="1"/>
</dbReference>
<keyword evidence="3 7" id="KW-0378">Hydrolase</keyword>
<evidence type="ECO:0000256" key="1">
    <source>
        <dbReference type="ARBA" id="ARBA00022670"/>
    </source>
</evidence>
<comment type="caution">
    <text evidence="7">Lacks conserved residue(s) required for the propagation of feature annotation.</text>
</comment>
<accession>A0A8S9ZQA0</accession>
<dbReference type="GO" id="GO:0008270">
    <property type="term" value="F:zinc ion binding"/>
    <property type="evidence" value="ECO:0007669"/>
    <property type="project" value="UniProtKB-UniRule"/>
</dbReference>
<feature type="domain" description="Peptidase M12A" evidence="9">
    <location>
        <begin position="1"/>
        <end position="183"/>
    </location>
</feature>
<dbReference type="Pfam" id="PF01400">
    <property type="entry name" value="Astacin"/>
    <property type="match status" value="2"/>
</dbReference>
<keyword evidence="2 7" id="KW-0479">Metal-binding</keyword>
<evidence type="ECO:0000256" key="2">
    <source>
        <dbReference type="ARBA" id="ARBA00022723"/>
    </source>
</evidence>
<dbReference type="PANTHER" id="PTHR10127:SF780">
    <property type="entry name" value="METALLOENDOPEPTIDASE"/>
    <property type="match status" value="1"/>
</dbReference>
<dbReference type="EC" id="3.4.24.-" evidence="8"/>
<keyword evidence="4 7" id="KW-0862">Zinc</keyword>
<dbReference type="PRINTS" id="PR00480">
    <property type="entry name" value="ASTACIN"/>
</dbReference>
<keyword evidence="1 7" id="KW-0645">Protease</keyword>
<dbReference type="EMBL" id="JABEBT010000043">
    <property type="protein sequence ID" value="KAF7635383.1"/>
    <property type="molecule type" value="Genomic_DNA"/>
</dbReference>
<feature type="binding site" evidence="7">
    <location>
        <position position="127"/>
    </location>
    <ligand>
        <name>Zn(2+)</name>
        <dbReference type="ChEBI" id="CHEBI:29105"/>
        <note>catalytic</note>
    </ligand>
</feature>
<evidence type="ECO:0000256" key="6">
    <source>
        <dbReference type="ARBA" id="ARBA00023157"/>
    </source>
</evidence>
<evidence type="ECO:0000256" key="4">
    <source>
        <dbReference type="ARBA" id="ARBA00022833"/>
    </source>
</evidence>
<comment type="cofactor">
    <cofactor evidence="7 8">
        <name>Zn(2+)</name>
        <dbReference type="ChEBI" id="CHEBI:29105"/>
    </cofactor>
    <text evidence="7 8">Binds 1 zinc ion per subunit.</text>
</comment>
<dbReference type="SMART" id="SM00235">
    <property type="entry name" value="ZnMc"/>
    <property type="match status" value="1"/>
</dbReference>
<dbReference type="GO" id="GO:0006508">
    <property type="term" value="P:proteolysis"/>
    <property type="evidence" value="ECO:0007669"/>
    <property type="project" value="UniProtKB-KW"/>
</dbReference>
<evidence type="ECO:0000256" key="8">
    <source>
        <dbReference type="RuleBase" id="RU361183"/>
    </source>
</evidence>
<reference evidence="10" key="1">
    <citation type="journal article" date="2020" name="Ecol. Evol.">
        <title>Genome structure and content of the rice root-knot nematode (Meloidogyne graminicola).</title>
        <authorList>
            <person name="Phan N.T."/>
            <person name="Danchin E.G.J."/>
            <person name="Klopp C."/>
            <person name="Perfus-Barbeoch L."/>
            <person name="Kozlowski D.K."/>
            <person name="Koutsovoulos G.D."/>
            <person name="Lopez-Roques C."/>
            <person name="Bouchez O."/>
            <person name="Zahm M."/>
            <person name="Besnard G."/>
            <person name="Bellafiore S."/>
        </authorList>
    </citation>
    <scope>NUCLEOTIDE SEQUENCE</scope>
    <source>
        <strain evidence="10">VN-18</strain>
    </source>
</reference>
<evidence type="ECO:0000313" key="11">
    <source>
        <dbReference type="Proteomes" id="UP000605970"/>
    </source>
</evidence>
<evidence type="ECO:0000256" key="5">
    <source>
        <dbReference type="ARBA" id="ARBA00023049"/>
    </source>
</evidence>
<evidence type="ECO:0000256" key="7">
    <source>
        <dbReference type="PROSITE-ProRule" id="PRU01211"/>
    </source>
</evidence>